<dbReference type="SUPFAM" id="SSF101478">
    <property type="entry name" value="ADP-ribosylglycohydrolase"/>
    <property type="match status" value="1"/>
</dbReference>
<comment type="caution">
    <text evidence="3">The sequence shown here is derived from an EMBL/GenBank/DDBJ whole genome shotgun (WGS) entry which is preliminary data.</text>
</comment>
<protein>
    <submittedName>
        <fullName evidence="3">ADP-ribosylglycohydrolase family protein</fullName>
    </submittedName>
</protein>
<dbReference type="RefSeq" id="WP_187246508.1">
    <property type="nucleotide sequence ID" value="NZ_BAAAOK010000011.1"/>
</dbReference>
<evidence type="ECO:0000313" key="3">
    <source>
        <dbReference type="EMBL" id="MBC6469463.1"/>
    </source>
</evidence>
<dbReference type="Pfam" id="PF03747">
    <property type="entry name" value="ADP_ribosyl_GH"/>
    <property type="match status" value="1"/>
</dbReference>
<keyword evidence="4" id="KW-1185">Reference proteome</keyword>
<dbReference type="PANTHER" id="PTHR16222:SF24">
    <property type="entry name" value="ADP-RIBOSYLHYDROLASE ARH3"/>
    <property type="match status" value="1"/>
</dbReference>
<proteinExistence type="inferred from homology"/>
<evidence type="ECO:0000256" key="1">
    <source>
        <dbReference type="ARBA" id="ARBA00010702"/>
    </source>
</evidence>
<evidence type="ECO:0000313" key="4">
    <source>
        <dbReference type="Proteomes" id="UP000805614"/>
    </source>
</evidence>
<comment type="similarity">
    <text evidence="1">Belongs to the ADP-ribosylglycohydrolase family.</text>
</comment>
<gene>
    <name evidence="3" type="ORF">HKK74_28820</name>
</gene>
<dbReference type="EMBL" id="JABVEC010000027">
    <property type="protein sequence ID" value="MBC6469463.1"/>
    <property type="molecule type" value="Genomic_DNA"/>
</dbReference>
<sequence>MSPSPSFTADFTADQRDRIAGVLTGAACGDALGVPYEFAALLGPDETPEMIGGGLGPYEPGEWSDDTQMALCIAQVAATGADLREQAALDGIARWFLKWFAEGASDVGMQTRRVLAATARREGAGAGAAMRAAATELHAETGRSAGNGSLMRTAVVAVAHLDDVVAMAEAARAVSELTHFDPLAGDACVLWCAGIRRAVLDGVFDGVREGLDLLPVERRAQWADWLADAETRPPGTFIPNGFVVQALQAAWSAVVHTPADGSRHLERALHAVVRVGDDTDTIAAIAGALLGARWGVSAIPAEWRAAVNGWPGMRAADLEALSLSAAGAA</sequence>
<organism evidence="3 4">
    <name type="scientific">Actinomadura alba</name>
    <dbReference type="NCBI Taxonomy" id="406431"/>
    <lineage>
        <taxon>Bacteria</taxon>
        <taxon>Bacillati</taxon>
        <taxon>Actinomycetota</taxon>
        <taxon>Actinomycetes</taxon>
        <taxon>Streptosporangiales</taxon>
        <taxon>Thermomonosporaceae</taxon>
        <taxon>Actinomadura</taxon>
    </lineage>
</organism>
<evidence type="ECO:0000256" key="2">
    <source>
        <dbReference type="ARBA" id="ARBA00022801"/>
    </source>
</evidence>
<dbReference type="PANTHER" id="PTHR16222">
    <property type="entry name" value="ADP-RIBOSYLGLYCOHYDROLASE"/>
    <property type="match status" value="1"/>
</dbReference>
<name>A0ABR7LX80_9ACTN</name>
<dbReference type="Proteomes" id="UP000805614">
    <property type="component" value="Unassembled WGS sequence"/>
</dbReference>
<dbReference type="InterPro" id="IPR036705">
    <property type="entry name" value="Ribosyl_crysJ1_sf"/>
</dbReference>
<keyword evidence="2" id="KW-0378">Hydrolase</keyword>
<dbReference type="Gene3D" id="1.10.4080.10">
    <property type="entry name" value="ADP-ribosylation/Crystallin J1"/>
    <property type="match status" value="1"/>
</dbReference>
<reference evidence="3 4" key="1">
    <citation type="submission" date="2020-06" db="EMBL/GenBank/DDBJ databases">
        <title>Actinomadura xiongansis sp. nov., isolated from soil of Baiyangdian.</title>
        <authorList>
            <person name="Zhang X."/>
        </authorList>
    </citation>
    <scope>NUCLEOTIDE SEQUENCE [LARGE SCALE GENOMIC DNA]</scope>
    <source>
        <strain evidence="3 4">HBUM206468</strain>
    </source>
</reference>
<dbReference type="InterPro" id="IPR050792">
    <property type="entry name" value="ADP-ribosylglycohydrolase"/>
</dbReference>
<accession>A0ABR7LX80</accession>
<dbReference type="InterPro" id="IPR005502">
    <property type="entry name" value="Ribosyl_crysJ1"/>
</dbReference>